<dbReference type="EMBL" id="JAUMIS010000002">
    <property type="protein sequence ID" value="MDO3722586.1"/>
    <property type="molecule type" value="Genomic_DNA"/>
</dbReference>
<reference evidence="1" key="1">
    <citation type="submission" date="2023-07" db="EMBL/GenBank/DDBJ databases">
        <title>Marinobacter sp. chi1 genome sequencing and assembly.</title>
        <authorList>
            <person name="Park S."/>
        </authorList>
    </citation>
    <scope>NUCLEOTIDE SEQUENCE</scope>
    <source>
        <strain evidence="1">Chi1</strain>
    </source>
</reference>
<evidence type="ECO:0000313" key="2">
    <source>
        <dbReference type="Proteomes" id="UP001168640"/>
    </source>
</evidence>
<comment type="caution">
    <text evidence="1">The sequence shown here is derived from an EMBL/GenBank/DDBJ whole genome shotgun (WGS) entry which is preliminary data.</text>
</comment>
<name>A0ABT8W2Z8_9GAMM</name>
<dbReference type="Gene3D" id="3.20.20.370">
    <property type="entry name" value="Glycoside hydrolase/deacetylase"/>
    <property type="match status" value="1"/>
</dbReference>
<evidence type="ECO:0000313" key="1">
    <source>
        <dbReference type="EMBL" id="MDO3722586.1"/>
    </source>
</evidence>
<gene>
    <name evidence="1" type="ORF">QVZ43_12735</name>
</gene>
<dbReference type="SUPFAM" id="SSF88713">
    <property type="entry name" value="Glycoside hydrolase/deacetylase"/>
    <property type="match status" value="1"/>
</dbReference>
<proteinExistence type="predicted"/>
<dbReference type="RefSeq" id="WP_302910228.1">
    <property type="nucleotide sequence ID" value="NZ_JAUMIS010000002.1"/>
</dbReference>
<dbReference type="InterPro" id="IPR011330">
    <property type="entry name" value="Glyco_hydro/deAcase_b/a-brl"/>
</dbReference>
<organism evidence="1 2">
    <name type="scientific">Marinobacter suaedae</name>
    <dbReference type="NCBI Taxonomy" id="3057675"/>
    <lineage>
        <taxon>Bacteria</taxon>
        <taxon>Pseudomonadati</taxon>
        <taxon>Pseudomonadota</taxon>
        <taxon>Gammaproteobacteria</taxon>
        <taxon>Pseudomonadales</taxon>
        <taxon>Marinobacteraceae</taxon>
        <taxon>Marinobacter</taxon>
    </lineage>
</organism>
<protein>
    <submittedName>
        <fullName evidence="1">WalW protein</fullName>
    </submittedName>
</protein>
<accession>A0ABT8W2Z8</accession>
<sequence length="342" mass="39084">MREIKFVLSIDTEEEWDWEGPFPNRVISVENVSHLSTFQRQVRGMGLRPTYFLDYAVIENEYSRQILADLYKSEPEIEYGAHLHPWVTPPVVHAGSEASSHIVNLPMDTVSAQLRSLTKAIENVTGQKPTSFRSGRWGITDPILQELAKQGYLVDSSIYPFYETEWFSCADYDSWPLTMSHLGTTPELIELPVTAGFNHRPFGKAQSLHQTLEKPEWARFRVIGALWALRLHRKIYLSPELSSARDMIALCKQMLETDCPVIHMYLHSSSLLPGSTRYVQSESDKSRLMMRIEKVVNFLRSQCHLKAETITNAALGLRERGELKAHDENTVCSGLSQLVFRD</sequence>
<keyword evidence="2" id="KW-1185">Reference proteome</keyword>
<dbReference type="Proteomes" id="UP001168640">
    <property type="component" value="Unassembled WGS sequence"/>
</dbReference>